<proteinExistence type="predicted"/>
<dbReference type="GO" id="GO:0016646">
    <property type="term" value="F:oxidoreductase activity, acting on the CH-NH group of donors, NAD or NADP as acceptor"/>
    <property type="evidence" value="ECO:0007669"/>
    <property type="project" value="TreeGrafter"/>
</dbReference>
<dbReference type="InterPro" id="IPR016040">
    <property type="entry name" value="NAD(P)-bd_dom"/>
</dbReference>
<evidence type="ECO:0000313" key="2">
    <source>
        <dbReference type="EMBL" id="RIV88611.1"/>
    </source>
</evidence>
<dbReference type="AlphaFoldDB" id="A0A3A1P8W9"/>
<evidence type="ECO:0000313" key="3">
    <source>
        <dbReference type="Proteomes" id="UP000265366"/>
    </source>
</evidence>
<organism evidence="2 3">
    <name type="scientific">Aurantiacibacter xanthus</name>
    <dbReference type="NCBI Taxonomy" id="1784712"/>
    <lineage>
        <taxon>Bacteria</taxon>
        <taxon>Pseudomonadati</taxon>
        <taxon>Pseudomonadota</taxon>
        <taxon>Alphaproteobacteria</taxon>
        <taxon>Sphingomonadales</taxon>
        <taxon>Erythrobacteraceae</taxon>
        <taxon>Aurantiacibacter</taxon>
    </lineage>
</organism>
<dbReference type="Pfam" id="PF13460">
    <property type="entry name" value="NAD_binding_10"/>
    <property type="match status" value="1"/>
</dbReference>
<dbReference type="OrthoDB" id="7352421at2"/>
<dbReference type="SUPFAM" id="SSF51735">
    <property type="entry name" value="NAD(P)-binding Rossmann-fold domains"/>
    <property type="match status" value="1"/>
</dbReference>
<evidence type="ECO:0000259" key="1">
    <source>
        <dbReference type="Pfam" id="PF13460"/>
    </source>
</evidence>
<dbReference type="Proteomes" id="UP000265366">
    <property type="component" value="Unassembled WGS sequence"/>
</dbReference>
<dbReference type="InterPro" id="IPR036291">
    <property type="entry name" value="NAD(P)-bd_dom_sf"/>
</dbReference>
<feature type="domain" description="NAD(P)-binding" evidence="1">
    <location>
        <begin position="7"/>
        <end position="189"/>
    </location>
</feature>
<name>A0A3A1P8W9_9SPHN</name>
<keyword evidence="3" id="KW-1185">Reference proteome</keyword>
<dbReference type="Gene3D" id="3.40.50.720">
    <property type="entry name" value="NAD(P)-binding Rossmann-like Domain"/>
    <property type="match status" value="1"/>
</dbReference>
<dbReference type="InterPro" id="IPR051606">
    <property type="entry name" value="Polyketide_Oxido-like"/>
</dbReference>
<dbReference type="EMBL" id="QXFM01000066">
    <property type="protein sequence ID" value="RIV88611.1"/>
    <property type="molecule type" value="Genomic_DNA"/>
</dbReference>
<dbReference type="PANTHER" id="PTHR43355">
    <property type="entry name" value="FLAVIN REDUCTASE (NADPH)"/>
    <property type="match status" value="1"/>
</dbReference>
<comment type="caution">
    <text evidence="2">The sequence shown here is derived from an EMBL/GenBank/DDBJ whole genome shotgun (WGS) entry which is preliminary data.</text>
</comment>
<dbReference type="CDD" id="cd05244">
    <property type="entry name" value="BVR-B_like_SDR_a"/>
    <property type="match status" value="1"/>
</dbReference>
<accession>A0A3A1P8W9</accession>
<gene>
    <name evidence="2" type="ORF">D2V17_06880</name>
</gene>
<sequence>MKIAVLGASGKGGSEIAKEAAARGHEVIGLSRHPEAIPAADGITAKECDVENTDALVEAIKGVDAVISALHFNVTAEHLLAAVKAAGVPRLLVMGGAASLKNADGVRLYDSPEFPENIKPFVIGGIHFLDALREEQEVDWTFFSPAMLIFVGERQGPGSFRLGTEELVVDANGESKISYADYAIAMVDELEAHNHSRSRFTVGY</sequence>
<reference evidence="2 3" key="1">
    <citation type="submission" date="2018-08" db="EMBL/GenBank/DDBJ databases">
        <title>Erythrobacter zhengii sp.nov., a bacterium isolated from deep-sea sediment.</title>
        <authorList>
            <person name="Fang C."/>
            <person name="Wu Y.-H."/>
            <person name="Sun C."/>
            <person name="Wang H."/>
            <person name="Cheng H."/>
            <person name="Meng F.-X."/>
            <person name="Wang C.-S."/>
            <person name="Xu X.-W."/>
        </authorList>
    </citation>
    <scope>NUCLEOTIDE SEQUENCE [LARGE SCALE GENOMIC DNA]</scope>
    <source>
        <strain evidence="2 3">CCTCC AB 2015396</strain>
    </source>
</reference>
<protein>
    <submittedName>
        <fullName evidence="2">NAD(P)-dependent oxidoreductase</fullName>
    </submittedName>
</protein>
<dbReference type="RefSeq" id="WP_119592346.1">
    <property type="nucleotide sequence ID" value="NZ_QXFM01000066.1"/>
</dbReference>
<dbReference type="PANTHER" id="PTHR43355:SF2">
    <property type="entry name" value="FLAVIN REDUCTASE (NADPH)"/>
    <property type="match status" value="1"/>
</dbReference>